<evidence type="ECO:0000256" key="2">
    <source>
        <dbReference type="ARBA" id="ARBA00023002"/>
    </source>
</evidence>
<dbReference type="InterPro" id="IPR000262">
    <property type="entry name" value="FMN-dep_DH"/>
</dbReference>
<dbReference type="InterPro" id="IPR013785">
    <property type="entry name" value="Aldolase_TIM"/>
</dbReference>
<dbReference type="AlphaFoldDB" id="A0A179I8N3"/>
<dbReference type="EMBL" id="LUKN01002744">
    <property type="protein sequence ID" value="OAQ98634.1"/>
    <property type="molecule type" value="Genomic_DNA"/>
</dbReference>
<evidence type="ECO:0000313" key="5">
    <source>
        <dbReference type="Proteomes" id="UP000243081"/>
    </source>
</evidence>
<evidence type="ECO:0000259" key="3">
    <source>
        <dbReference type="PROSITE" id="PS51349"/>
    </source>
</evidence>
<organism evidence="4 5">
    <name type="scientific">Cordyceps confragosa</name>
    <name type="common">Lecanicillium lecanii</name>
    <dbReference type="NCBI Taxonomy" id="2714763"/>
    <lineage>
        <taxon>Eukaryota</taxon>
        <taxon>Fungi</taxon>
        <taxon>Dikarya</taxon>
        <taxon>Ascomycota</taxon>
        <taxon>Pezizomycotina</taxon>
        <taxon>Sordariomycetes</taxon>
        <taxon>Hypocreomycetidae</taxon>
        <taxon>Hypocreales</taxon>
        <taxon>Cordycipitaceae</taxon>
        <taxon>Akanthomyces</taxon>
    </lineage>
</organism>
<name>A0A179I8N3_CORDF</name>
<gene>
    <name evidence="4" type="ORF">LLEC1_06934</name>
</gene>
<sequence length="402" mass="43863">MRHHPQVKAIILSNHGGRACDTAPPPIHTLLEIRKYCPEVLSRLEVWIDGGIRRGTDVVKALCLGARGVGVGRGPLYGLGAGGQAGVERMFEILQAEIATAMRLIGARTISDLRPSCNFFSVAAASAGEGCGGGDNMWKRRAYPGATLHLDTFPPISRATVPARITRALHAQAQSGCLFGAFNETARTSIWLRLCSATVDCLDVAFVVPDDRITAASSALAQANFTPCGNEPSCDRSYRFQARRPLEHFHMSDVFVLSLYQKSDILWELPDLDSPTSENAASILSASDPSLPSAAPGRGQGRLLSEYSAVRVPAVAKFCESLLLLMCRDYNTTYESYWMVLLTYIMEYVDGTDSFSAKDLGYEFRKFYCAVKEADTCSMWPLLEELRSNLSSSGRLSNGQNL</sequence>
<dbReference type="PROSITE" id="PS51349">
    <property type="entry name" value="FMN_HYDROXY_ACID_DH_2"/>
    <property type="match status" value="1"/>
</dbReference>
<evidence type="ECO:0000313" key="4">
    <source>
        <dbReference type="EMBL" id="OAQ98634.1"/>
    </source>
</evidence>
<dbReference type="PANTHER" id="PTHR10578:SF82">
    <property type="entry name" value="CYTOCHROME B2, PUTATIVE (AFU_ORTHOLOGUE AFUA_1G07200)-RELATED"/>
    <property type="match status" value="1"/>
</dbReference>
<protein>
    <recommendedName>
        <fullName evidence="3">FMN hydroxy acid dehydrogenase domain-containing protein</fullName>
    </recommendedName>
</protein>
<dbReference type="Pfam" id="PF01070">
    <property type="entry name" value="FMN_dh"/>
    <property type="match status" value="1"/>
</dbReference>
<dbReference type="PANTHER" id="PTHR10578">
    <property type="entry name" value="S -2-HYDROXY-ACID OXIDASE-RELATED"/>
    <property type="match status" value="1"/>
</dbReference>
<dbReference type="SUPFAM" id="SSF51395">
    <property type="entry name" value="FMN-linked oxidoreductases"/>
    <property type="match status" value="1"/>
</dbReference>
<dbReference type="GO" id="GO:0016491">
    <property type="term" value="F:oxidoreductase activity"/>
    <property type="evidence" value="ECO:0007669"/>
    <property type="project" value="UniProtKB-KW"/>
</dbReference>
<dbReference type="Gene3D" id="3.20.20.70">
    <property type="entry name" value="Aldolase class I"/>
    <property type="match status" value="1"/>
</dbReference>
<keyword evidence="5" id="KW-1185">Reference proteome</keyword>
<evidence type="ECO:0000256" key="1">
    <source>
        <dbReference type="ARBA" id="ARBA00001917"/>
    </source>
</evidence>
<dbReference type="OrthoDB" id="4499271at2759"/>
<comment type="caution">
    <text evidence="4">The sequence shown here is derived from an EMBL/GenBank/DDBJ whole genome shotgun (WGS) entry which is preliminary data.</text>
</comment>
<reference evidence="4 5" key="1">
    <citation type="submission" date="2016-03" db="EMBL/GenBank/DDBJ databases">
        <title>Fine-scale spatial genetic structure of a fungal parasite of coffee scale insects.</title>
        <authorList>
            <person name="Jackson D."/>
            <person name="Zemenick K.A."/>
            <person name="Malloure B."/>
            <person name="Quandt C.A."/>
            <person name="James T.Y."/>
        </authorList>
    </citation>
    <scope>NUCLEOTIDE SEQUENCE [LARGE SCALE GENOMIC DNA]</scope>
    <source>
        <strain evidence="4 5">UM487</strain>
    </source>
</reference>
<keyword evidence="2" id="KW-0560">Oxidoreductase</keyword>
<feature type="domain" description="FMN hydroxy acid dehydrogenase" evidence="3">
    <location>
        <begin position="1"/>
        <end position="123"/>
    </location>
</feature>
<accession>A0A179I8N3</accession>
<dbReference type="InterPro" id="IPR037396">
    <property type="entry name" value="FMN_HAD"/>
</dbReference>
<dbReference type="Proteomes" id="UP000243081">
    <property type="component" value="Unassembled WGS sequence"/>
</dbReference>
<proteinExistence type="predicted"/>
<comment type="cofactor">
    <cofactor evidence="1">
        <name>FMN</name>
        <dbReference type="ChEBI" id="CHEBI:58210"/>
    </cofactor>
</comment>